<evidence type="ECO:0000256" key="4">
    <source>
        <dbReference type="ARBA" id="ARBA00022643"/>
    </source>
</evidence>
<gene>
    <name evidence="9" type="ORF">TH53_24015</name>
</gene>
<dbReference type="GO" id="GO:0016491">
    <property type="term" value="F:oxidoreductase activity"/>
    <property type="evidence" value="ECO:0007669"/>
    <property type="project" value="UniProtKB-KW"/>
</dbReference>
<keyword evidence="10" id="KW-1185">Reference proteome</keyword>
<comment type="caution">
    <text evidence="9">The sequence shown here is derived from an EMBL/GenBank/DDBJ whole genome shotgun (WGS) entry which is preliminary data.</text>
</comment>
<dbReference type="PANTHER" id="PTHR43821:SF1">
    <property type="entry name" value="NAD(P)H NITROREDUCTASE YDJA-RELATED"/>
    <property type="match status" value="1"/>
</dbReference>
<keyword evidence="6" id="KW-0560">Oxidoreductase</keyword>
<dbReference type="Gene3D" id="3.40.109.10">
    <property type="entry name" value="NADH Oxidase"/>
    <property type="match status" value="1"/>
</dbReference>
<sequence length="192" mass="22043">MESEINILSSIIQRRRSIFPPSYTQEEIPEALITQVLESANYAPTHKLTQPWRFIVCRNEGKRKLGEELARLYKQETPEAQFLQKKYDGIIEKAVQSSCVIVLNAQLHPDLIPEWEEIAAFACAVQNMALTAEALKIGAYWSSPGMISLLNDYLDLAPNEKCFGLFYMGFHNEEPRLPKRTPMAEKVRWIND</sequence>
<dbReference type="InterPro" id="IPR052530">
    <property type="entry name" value="NAD(P)H_nitroreductase"/>
</dbReference>
<evidence type="ECO:0000313" key="9">
    <source>
        <dbReference type="EMBL" id="KIO74861.1"/>
    </source>
</evidence>
<accession>A0A0D0GKG5</accession>
<evidence type="ECO:0000256" key="3">
    <source>
        <dbReference type="ARBA" id="ARBA00022630"/>
    </source>
</evidence>
<dbReference type="PANTHER" id="PTHR43821">
    <property type="entry name" value="NAD(P)H NITROREDUCTASE YDJA-RELATED"/>
    <property type="match status" value="1"/>
</dbReference>
<organism evidence="9 10">
    <name type="scientific">Pedobacter lusitanus</name>
    <dbReference type="NCBI Taxonomy" id="1503925"/>
    <lineage>
        <taxon>Bacteria</taxon>
        <taxon>Pseudomonadati</taxon>
        <taxon>Bacteroidota</taxon>
        <taxon>Sphingobacteriia</taxon>
        <taxon>Sphingobacteriales</taxon>
        <taxon>Sphingobacteriaceae</taxon>
        <taxon>Pedobacter</taxon>
    </lineage>
</organism>
<dbReference type="InterPro" id="IPR029479">
    <property type="entry name" value="Nitroreductase"/>
</dbReference>
<dbReference type="AlphaFoldDB" id="A0A0D0GKG5"/>
<evidence type="ECO:0000256" key="2">
    <source>
        <dbReference type="ARBA" id="ARBA00007118"/>
    </source>
</evidence>
<proteinExistence type="inferred from homology"/>
<dbReference type="InterPro" id="IPR000415">
    <property type="entry name" value="Nitroreductase-like"/>
</dbReference>
<reference evidence="9 10" key="1">
    <citation type="submission" date="2015-01" db="EMBL/GenBank/DDBJ databases">
        <title>Draft genome sequence of Pedobacter sp. NL19 isolated from sludge of an effluent treatment pond in an abandoned uranium mine.</title>
        <authorList>
            <person name="Santos T."/>
            <person name="Caetano T."/>
            <person name="Covas C."/>
            <person name="Cruz A."/>
            <person name="Mendo S."/>
        </authorList>
    </citation>
    <scope>NUCLEOTIDE SEQUENCE [LARGE SCALE GENOMIC DNA]</scope>
    <source>
        <strain evidence="9 10">NL19</strain>
    </source>
</reference>
<evidence type="ECO:0000256" key="1">
    <source>
        <dbReference type="ARBA" id="ARBA00001917"/>
    </source>
</evidence>
<keyword evidence="5" id="KW-0521">NADP</keyword>
<evidence type="ECO:0000256" key="7">
    <source>
        <dbReference type="ARBA" id="ARBA00023027"/>
    </source>
</evidence>
<comment type="similarity">
    <text evidence="2">Belongs to the nitroreductase family.</text>
</comment>
<keyword evidence="3" id="KW-0285">Flavoprotein</keyword>
<dbReference type="Pfam" id="PF00881">
    <property type="entry name" value="Nitroreductase"/>
    <property type="match status" value="1"/>
</dbReference>
<protein>
    <submittedName>
        <fullName evidence="9">Nitroreductase</fullName>
    </submittedName>
</protein>
<dbReference type="CDD" id="cd02135">
    <property type="entry name" value="YdjA-like"/>
    <property type="match status" value="1"/>
</dbReference>
<comment type="cofactor">
    <cofactor evidence="1">
        <name>FMN</name>
        <dbReference type="ChEBI" id="CHEBI:58210"/>
    </cofactor>
</comment>
<keyword evidence="7" id="KW-0520">NAD</keyword>
<dbReference type="SUPFAM" id="SSF55469">
    <property type="entry name" value="FMN-dependent nitroreductase-like"/>
    <property type="match status" value="1"/>
</dbReference>
<dbReference type="EMBL" id="JXRA01000129">
    <property type="protein sequence ID" value="KIO74861.1"/>
    <property type="molecule type" value="Genomic_DNA"/>
</dbReference>
<dbReference type="InterPro" id="IPR026021">
    <property type="entry name" value="YdjA-like"/>
</dbReference>
<evidence type="ECO:0000256" key="6">
    <source>
        <dbReference type="ARBA" id="ARBA00023002"/>
    </source>
</evidence>
<dbReference type="Proteomes" id="UP000032049">
    <property type="component" value="Unassembled WGS sequence"/>
</dbReference>
<dbReference type="OrthoDB" id="9804207at2"/>
<name>A0A0D0GKG5_9SPHI</name>
<dbReference type="RefSeq" id="WP_041886519.1">
    <property type="nucleotide sequence ID" value="NZ_CP157278.1"/>
</dbReference>
<feature type="domain" description="Nitroreductase" evidence="8">
    <location>
        <begin position="12"/>
        <end position="169"/>
    </location>
</feature>
<keyword evidence="4" id="KW-0288">FMN</keyword>
<dbReference type="STRING" id="1503925.TH53_24015"/>
<evidence type="ECO:0000256" key="5">
    <source>
        <dbReference type="ARBA" id="ARBA00022857"/>
    </source>
</evidence>
<evidence type="ECO:0000313" key="10">
    <source>
        <dbReference type="Proteomes" id="UP000032049"/>
    </source>
</evidence>
<evidence type="ECO:0000259" key="8">
    <source>
        <dbReference type="Pfam" id="PF00881"/>
    </source>
</evidence>